<organism evidence="3 4">
    <name type="scientific">Hymenobacter psychrotolerans DSM 18569</name>
    <dbReference type="NCBI Taxonomy" id="1121959"/>
    <lineage>
        <taxon>Bacteria</taxon>
        <taxon>Pseudomonadati</taxon>
        <taxon>Bacteroidota</taxon>
        <taxon>Cytophagia</taxon>
        <taxon>Cytophagales</taxon>
        <taxon>Hymenobacteraceae</taxon>
        <taxon>Hymenobacter</taxon>
    </lineage>
</organism>
<feature type="transmembrane region" description="Helical" evidence="2">
    <location>
        <begin position="14"/>
        <end position="32"/>
    </location>
</feature>
<dbReference type="EMBL" id="FRAS01000012">
    <property type="protein sequence ID" value="SHL23425.1"/>
    <property type="molecule type" value="Genomic_DNA"/>
</dbReference>
<keyword evidence="2" id="KW-1133">Transmembrane helix</keyword>
<reference evidence="4" key="1">
    <citation type="submission" date="2016-11" db="EMBL/GenBank/DDBJ databases">
        <authorList>
            <person name="Varghese N."/>
            <person name="Submissions S."/>
        </authorList>
    </citation>
    <scope>NUCLEOTIDE SEQUENCE [LARGE SCALE GENOMIC DNA]</scope>
    <source>
        <strain evidence="4">DSM 18569</strain>
    </source>
</reference>
<feature type="region of interest" description="Disordered" evidence="1">
    <location>
        <begin position="103"/>
        <end position="127"/>
    </location>
</feature>
<dbReference type="STRING" id="1121959.SAMN02746009_02371"/>
<gene>
    <name evidence="3" type="ORF">SAMN02746009_02371</name>
</gene>
<evidence type="ECO:0000256" key="1">
    <source>
        <dbReference type="SAM" id="MobiDB-lite"/>
    </source>
</evidence>
<keyword evidence="2" id="KW-0812">Transmembrane</keyword>
<evidence type="ECO:0000313" key="3">
    <source>
        <dbReference type="EMBL" id="SHL23425.1"/>
    </source>
</evidence>
<proteinExistence type="predicted"/>
<keyword evidence="2" id="KW-0472">Membrane</keyword>
<dbReference type="AlphaFoldDB" id="A0A1M6YZ78"/>
<protein>
    <submittedName>
        <fullName evidence="3">Uncharacterized protein</fullName>
    </submittedName>
</protein>
<dbReference type="Proteomes" id="UP000183947">
    <property type="component" value="Unassembled WGS sequence"/>
</dbReference>
<evidence type="ECO:0000256" key="2">
    <source>
        <dbReference type="SAM" id="Phobius"/>
    </source>
</evidence>
<dbReference type="RefSeq" id="WP_073285024.1">
    <property type="nucleotide sequence ID" value="NZ_FRAS01000012.1"/>
</dbReference>
<name>A0A1M6YZ78_9BACT</name>
<accession>A0A1M6YZ78</accession>
<keyword evidence="4" id="KW-1185">Reference proteome</keyword>
<evidence type="ECO:0000313" key="4">
    <source>
        <dbReference type="Proteomes" id="UP000183947"/>
    </source>
</evidence>
<sequence length="127" mass="13618">MATSPDSTDSTRRWVATLIVALLLAQAGLWAWRKIRPPEQSVAQAGLQHKIAASMAYDTALLRADSLLTAADTVAASRLLDSLSRQPTAGLFPIERQKLQQLQQRLSGGRPVSAAARRARSSGSPAE</sequence>